<proteinExistence type="predicted"/>
<evidence type="ECO:0000313" key="2">
    <source>
        <dbReference type="Proteomes" id="UP001230649"/>
    </source>
</evidence>
<dbReference type="EMBL" id="JASBWS010000094">
    <property type="protein sequence ID" value="KAJ9098358.1"/>
    <property type="molecule type" value="Genomic_DNA"/>
</dbReference>
<protein>
    <submittedName>
        <fullName evidence="1">Uncharacterized protein</fullName>
    </submittedName>
</protein>
<accession>A0ACC2VH20</accession>
<name>A0ACC2VH20_9TREE</name>
<dbReference type="Proteomes" id="UP001230649">
    <property type="component" value="Unassembled WGS sequence"/>
</dbReference>
<gene>
    <name evidence="1" type="ORF">QFC20_005983</name>
</gene>
<sequence length="143" mass="15873">MSGNLGTRRLAKELTALKNDQSPVGIHLLKADDLQTWFLSIEIMGESLYQGQVFALKFVFEPEYPIEAPQVTFYDGTINGANYRVPVHPHVYSNGHICASTLVLTVSSVCITLQSMLASNKKLERPEGNDRYVAHAPLNPKKT</sequence>
<evidence type="ECO:0000313" key="1">
    <source>
        <dbReference type="EMBL" id="KAJ9098358.1"/>
    </source>
</evidence>
<keyword evidence="2" id="KW-1185">Reference proteome</keyword>
<organism evidence="1 2">
    <name type="scientific">Naganishia adeliensis</name>
    <dbReference type="NCBI Taxonomy" id="92952"/>
    <lineage>
        <taxon>Eukaryota</taxon>
        <taxon>Fungi</taxon>
        <taxon>Dikarya</taxon>
        <taxon>Basidiomycota</taxon>
        <taxon>Agaricomycotina</taxon>
        <taxon>Tremellomycetes</taxon>
        <taxon>Filobasidiales</taxon>
        <taxon>Filobasidiaceae</taxon>
        <taxon>Naganishia</taxon>
    </lineage>
</organism>
<comment type="caution">
    <text evidence="1">The sequence shown here is derived from an EMBL/GenBank/DDBJ whole genome shotgun (WGS) entry which is preliminary data.</text>
</comment>
<reference evidence="1" key="1">
    <citation type="submission" date="2023-04" db="EMBL/GenBank/DDBJ databases">
        <title>Draft Genome sequencing of Naganishia species isolated from polar environments using Oxford Nanopore Technology.</title>
        <authorList>
            <person name="Leo P."/>
            <person name="Venkateswaran K."/>
        </authorList>
    </citation>
    <scope>NUCLEOTIDE SEQUENCE</scope>
    <source>
        <strain evidence="1">MNA-CCFEE 5262</strain>
    </source>
</reference>